<dbReference type="InterPro" id="IPR047817">
    <property type="entry name" value="ABC2_TM_bact-type"/>
</dbReference>
<dbReference type="GO" id="GO:0140359">
    <property type="term" value="F:ABC-type transporter activity"/>
    <property type="evidence" value="ECO:0007669"/>
    <property type="project" value="InterPro"/>
</dbReference>
<dbReference type="GO" id="GO:0043190">
    <property type="term" value="C:ATP-binding cassette (ABC) transporter complex"/>
    <property type="evidence" value="ECO:0007669"/>
    <property type="project" value="InterPro"/>
</dbReference>
<organism evidence="8 9">
    <name type="scientific">Cellulomonas rhizosphaerae</name>
    <dbReference type="NCBI Taxonomy" id="2293719"/>
    <lineage>
        <taxon>Bacteria</taxon>
        <taxon>Bacillati</taxon>
        <taxon>Actinomycetota</taxon>
        <taxon>Actinomycetes</taxon>
        <taxon>Micrococcales</taxon>
        <taxon>Cellulomonadaceae</taxon>
        <taxon>Cellulomonas</taxon>
    </lineage>
</organism>
<keyword evidence="3 6" id="KW-1133">Transmembrane helix</keyword>
<feature type="domain" description="ABC transmembrane type-2" evidence="7">
    <location>
        <begin position="37"/>
        <end position="262"/>
    </location>
</feature>
<dbReference type="GO" id="GO:0046677">
    <property type="term" value="P:response to antibiotic"/>
    <property type="evidence" value="ECO:0007669"/>
    <property type="project" value="UniProtKB-KW"/>
</dbReference>
<evidence type="ECO:0000256" key="4">
    <source>
        <dbReference type="ARBA" id="ARBA00023136"/>
    </source>
</evidence>
<keyword evidence="6" id="KW-1003">Cell membrane</keyword>
<evidence type="ECO:0000313" key="8">
    <source>
        <dbReference type="EMBL" id="RHA37094.1"/>
    </source>
</evidence>
<dbReference type="EMBL" id="QWKP01000223">
    <property type="protein sequence ID" value="RHA37094.1"/>
    <property type="molecule type" value="Genomic_DNA"/>
</dbReference>
<dbReference type="OrthoDB" id="670210at2"/>
<feature type="transmembrane region" description="Helical" evidence="6">
    <location>
        <begin position="113"/>
        <end position="139"/>
    </location>
</feature>
<evidence type="ECO:0000259" key="7">
    <source>
        <dbReference type="PROSITE" id="PS51012"/>
    </source>
</evidence>
<dbReference type="PROSITE" id="PS51012">
    <property type="entry name" value="ABC_TM2"/>
    <property type="match status" value="1"/>
</dbReference>
<sequence>MTTLDLTPRVDQSPTGNLGDTLALVGRCLRRSTRQLDTLLLAVMLPVMLLLMFVYVFGGAIQSGMDYVDFVVPGILLLTAGYGASTTAVDVASDITAGIMDRFRSMPIRATGVMTGHVAASMARNAVSTALVIGIALLIGFDAQASALDWLAAIGLIALYVAALTWIAVAIGVVASGPEAASGFSFAILFLPYVSSAFVPVDSMPSVLSSIAAWNPVTPVADTVRGLLLGTPVGSSAAQAIAWCVGLLLVGWVAASVLFRRQR</sequence>
<feature type="transmembrane region" description="Helical" evidence="6">
    <location>
        <begin position="70"/>
        <end position="92"/>
    </location>
</feature>
<dbReference type="PANTHER" id="PTHR43229:SF2">
    <property type="entry name" value="NODULATION PROTEIN J"/>
    <property type="match status" value="1"/>
</dbReference>
<reference evidence="8 9" key="1">
    <citation type="submission" date="2018-08" db="EMBL/GenBank/DDBJ databases">
        <title>Cellulomonas rhizosphaerae sp. nov., a novel actinomycete isolated from soil.</title>
        <authorList>
            <person name="Tian Y."/>
        </authorList>
    </citation>
    <scope>NUCLEOTIDE SEQUENCE [LARGE SCALE GENOMIC DNA]</scope>
    <source>
        <strain evidence="8 9">NEAU-TCZ24</strain>
    </source>
</reference>
<proteinExistence type="inferred from homology"/>
<dbReference type="PANTHER" id="PTHR43229">
    <property type="entry name" value="NODULATION PROTEIN J"/>
    <property type="match status" value="1"/>
</dbReference>
<keyword evidence="2 6" id="KW-0812">Transmembrane</keyword>
<keyword evidence="4 6" id="KW-0472">Membrane</keyword>
<dbReference type="InterPro" id="IPR013525">
    <property type="entry name" value="ABC2_TM"/>
</dbReference>
<dbReference type="InterPro" id="IPR051784">
    <property type="entry name" value="Nod_factor_ABC_transporter"/>
</dbReference>
<dbReference type="RefSeq" id="WP_118768706.1">
    <property type="nucleotide sequence ID" value="NZ_QWKP01000223.1"/>
</dbReference>
<feature type="transmembrane region" description="Helical" evidence="6">
    <location>
        <begin position="39"/>
        <end position="58"/>
    </location>
</feature>
<gene>
    <name evidence="8" type="ORF">D1825_17540</name>
</gene>
<dbReference type="AlphaFoldDB" id="A0A413RH35"/>
<comment type="caution">
    <text evidence="8">The sequence shown here is derived from an EMBL/GenBank/DDBJ whole genome shotgun (WGS) entry which is preliminary data.</text>
</comment>
<evidence type="ECO:0000256" key="5">
    <source>
        <dbReference type="ARBA" id="ARBA00023251"/>
    </source>
</evidence>
<comment type="subcellular location">
    <subcellularLocation>
        <location evidence="6">Cell membrane</location>
        <topology evidence="6">Multi-pass membrane protein</topology>
    </subcellularLocation>
    <subcellularLocation>
        <location evidence="1">Membrane</location>
        <topology evidence="1">Multi-pass membrane protein</topology>
    </subcellularLocation>
</comment>
<evidence type="ECO:0000256" key="3">
    <source>
        <dbReference type="ARBA" id="ARBA00022989"/>
    </source>
</evidence>
<feature type="transmembrane region" description="Helical" evidence="6">
    <location>
        <begin position="181"/>
        <end position="199"/>
    </location>
</feature>
<dbReference type="Proteomes" id="UP000283374">
    <property type="component" value="Unassembled WGS sequence"/>
</dbReference>
<evidence type="ECO:0000256" key="1">
    <source>
        <dbReference type="ARBA" id="ARBA00004141"/>
    </source>
</evidence>
<protein>
    <recommendedName>
        <fullName evidence="6">Transport permease protein</fullName>
    </recommendedName>
</protein>
<dbReference type="Pfam" id="PF01061">
    <property type="entry name" value="ABC2_membrane"/>
    <property type="match status" value="1"/>
</dbReference>
<evidence type="ECO:0000256" key="2">
    <source>
        <dbReference type="ARBA" id="ARBA00022692"/>
    </source>
</evidence>
<dbReference type="InterPro" id="IPR000412">
    <property type="entry name" value="ABC_2_transport"/>
</dbReference>
<keyword evidence="5" id="KW-0046">Antibiotic resistance</keyword>
<keyword evidence="6" id="KW-0813">Transport</keyword>
<accession>A0A413RH35</accession>
<feature type="transmembrane region" description="Helical" evidence="6">
    <location>
        <begin position="151"/>
        <end position="174"/>
    </location>
</feature>
<comment type="similarity">
    <text evidence="6">Belongs to the ABC-2 integral membrane protein family.</text>
</comment>
<evidence type="ECO:0000256" key="6">
    <source>
        <dbReference type="RuleBase" id="RU361157"/>
    </source>
</evidence>
<feature type="transmembrane region" description="Helical" evidence="6">
    <location>
        <begin position="240"/>
        <end position="259"/>
    </location>
</feature>
<evidence type="ECO:0000313" key="9">
    <source>
        <dbReference type="Proteomes" id="UP000283374"/>
    </source>
</evidence>
<keyword evidence="9" id="KW-1185">Reference proteome</keyword>
<dbReference type="PIRSF" id="PIRSF006648">
    <property type="entry name" value="DrrB"/>
    <property type="match status" value="1"/>
</dbReference>
<name>A0A413RH35_9CELL</name>